<evidence type="ECO:0000313" key="1">
    <source>
        <dbReference type="EMBL" id="EGO60140.1"/>
    </source>
</evidence>
<accession>F8MAL9</accession>
<protein>
    <submittedName>
        <fullName evidence="1">Uncharacterized protein</fullName>
    </submittedName>
</protein>
<dbReference type="Proteomes" id="UP000008065">
    <property type="component" value="Unassembled WGS sequence"/>
</dbReference>
<dbReference type="EMBL" id="GL891302">
    <property type="protein sequence ID" value="EGO60140.1"/>
    <property type="molecule type" value="Genomic_DNA"/>
</dbReference>
<organism evidence="1 2">
    <name type="scientific">Neurospora tetrasperma (strain FGSC 2508 / ATCC MYA-4615 / P0657)</name>
    <dbReference type="NCBI Taxonomy" id="510951"/>
    <lineage>
        <taxon>Eukaryota</taxon>
        <taxon>Fungi</taxon>
        <taxon>Dikarya</taxon>
        <taxon>Ascomycota</taxon>
        <taxon>Pezizomycotina</taxon>
        <taxon>Sordariomycetes</taxon>
        <taxon>Sordariomycetidae</taxon>
        <taxon>Sordariales</taxon>
        <taxon>Sordariaceae</taxon>
        <taxon>Neurospora</taxon>
    </lineage>
</organism>
<evidence type="ECO:0000313" key="2">
    <source>
        <dbReference type="Proteomes" id="UP000008065"/>
    </source>
</evidence>
<keyword evidence="2" id="KW-1185">Reference proteome</keyword>
<reference evidence="2" key="1">
    <citation type="journal article" date="2011" name="Genetics">
        <title>Massive changes in genome architecture accompany the transition to self-fertility in the filamentous fungus Neurospora tetrasperma.</title>
        <authorList>
            <person name="Ellison C.E."/>
            <person name="Stajich J.E."/>
            <person name="Jacobson D.J."/>
            <person name="Natvig D.O."/>
            <person name="Lapidus A."/>
            <person name="Foster B."/>
            <person name="Aerts A."/>
            <person name="Riley R."/>
            <person name="Lindquist E.A."/>
            <person name="Grigoriev I.V."/>
            <person name="Taylor J.W."/>
        </authorList>
    </citation>
    <scope>NUCLEOTIDE SEQUENCE [LARGE SCALE GENOMIC DNA]</scope>
    <source>
        <strain evidence="2">FGSC 2508 / P0657</strain>
    </source>
</reference>
<dbReference type="HOGENOM" id="CLU_192400_0_0_1"/>
<proteinExistence type="predicted"/>
<dbReference type="VEuPathDB" id="FungiDB:NEUTE1DRAFT_36203"/>
<gene>
    <name evidence="1" type="ORF">NEUTE1DRAFT_36203</name>
</gene>
<name>F8MAL9_NEUT8</name>
<dbReference type="GeneID" id="20827551"/>
<dbReference type="KEGG" id="nte:NEUTE1DRAFT36203"/>
<dbReference type="RefSeq" id="XP_009847140.1">
    <property type="nucleotide sequence ID" value="XM_009848838.1"/>
</dbReference>
<dbReference type="AlphaFoldDB" id="F8MAL9"/>
<sequence length="85" mass="9193">MAVTVLTSRCSCTYLYASFPPPQRLPPLELGFLHGCDRAYRCLDVGAAAAALGQPDVMAITTSIETNMPSHHQQPKTITNMEVAD</sequence>